<evidence type="ECO:0000313" key="3">
    <source>
        <dbReference type="Proteomes" id="UP000038055"/>
    </source>
</evidence>
<gene>
    <name evidence="2" type="ORF">CCYN2B_400003</name>
</gene>
<reference evidence="3" key="1">
    <citation type="submission" date="2015-01" db="EMBL/GenBank/DDBJ databases">
        <authorList>
            <person name="MANFREDI Pablo"/>
        </authorList>
    </citation>
    <scope>NUCLEOTIDE SEQUENCE [LARGE SCALE GENOMIC DNA]</scope>
    <source>
        <strain evidence="3">Ccyn2B</strain>
    </source>
</reference>
<feature type="transmembrane region" description="Helical" evidence="1">
    <location>
        <begin position="114"/>
        <end position="130"/>
    </location>
</feature>
<dbReference type="RefSeq" id="WP_041993485.1">
    <property type="nucleotide sequence ID" value="NZ_CDOD01000035.1"/>
</dbReference>
<evidence type="ECO:0000313" key="2">
    <source>
        <dbReference type="EMBL" id="CEN37927.1"/>
    </source>
</evidence>
<evidence type="ECO:0000256" key="1">
    <source>
        <dbReference type="SAM" id="Phobius"/>
    </source>
</evidence>
<keyword evidence="1" id="KW-0472">Membrane</keyword>
<protein>
    <submittedName>
        <fullName evidence="2">Uncharacterized protein</fullName>
    </submittedName>
</protein>
<name>A0A0B7HJ28_9FLAO</name>
<dbReference type="AlphaFoldDB" id="A0A0B7HJ28"/>
<keyword evidence="1" id="KW-1133">Transmembrane helix</keyword>
<organism evidence="2 3">
    <name type="scientific">Capnocytophaga cynodegmi</name>
    <dbReference type="NCBI Taxonomy" id="28189"/>
    <lineage>
        <taxon>Bacteria</taxon>
        <taxon>Pseudomonadati</taxon>
        <taxon>Bacteroidota</taxon>
        <taxon>Flavobacteriia</taxon>
        <taxon>Flavobacteriales</taxon>
        <taxon>Flavobacteriaceae</taxon>
        <taxon>Capnocytophaga</taxon>
    </lineage>
</organism>
<sequence>MKNLISLTLFQALSSVISSLLISKMSFIGRVGISTMYREYLIFKTWWKTALLLFTIQFVLILTIQLSKKISPKVKISICILLIIIGIAGTYLTYVDFTTTNHKMMKFSFHSGFYLFWLSWFITCIYFLFFDKTRKLNKKIPTDILKNTEQESIQD</sequence>
<dbReference type="STRING" id="28189.CCYN74_500003"/>
<accession>A0A0B7HJ28</accession>
<proteinExistence type="predicted"/>
<dbReference type="eggNOG" id="ENOG50336S2">
    <property type="taxonomic scope" value="Bacteria"/>
</dbReference>
<keyword evidence="3" id="KW-1185">Reference proteome</keyword>
<keyword evidence="1" id="KW-0812">Transmembrane</keyword>
<feature type="transmembrane region" description="Helical" evidence="1">
    <location>
        <begin position="46"/>
        <end position="64"/>
    </location>
</feature>
<dbReference type="EMBL" id="CDOD01000035">
    <property type="protein sequence ID" value="CEN37927.1"/>
    <property type="molecule type" value="Genomic_DNA"/>
</dbReference>
<dbReference type="Proteomes" id="UP000038055">
    <property type="component" value="Unassembled WGS sequence"/>
</dbReference>
<feature type="transmembrane region" description="Helical" evidence="1">
    <location>
        <begin position="76"/>
        <end position="94"/>
    </location>
</feature>